<dbReference type="Pfam" id="PF14361">
    <property type="entry name" value="RsbRD_N"/>
    <property type="match status" value="1"/>
</dbReference>
<dbReference type="InterPro" id="IPR025751">
    <property type="entry name" value="RsbRD_N_dom"/>
</dbReference>
<evidence type="ECO:0000259" key="2">
    <source>
        <dbReference type="Pfam" id="PF13556"/>
    </source>
</evidence>
<accession>A0ABZ3FU93</accession>
<dbReference type="PANTHER" id="PTHR33744:SF1">
    <property type="entry name" value="DNA-BINDING TRANSCRIPTIONAL ACTIVATOR ADER"/>
    <property type="match status" value="1"/>
</dbReference>
<dbReference type="InterPro" id="IPR051448">
    <property type="entry name" value="CdaR-like_regulators"/>
</dbReference>
<feature type="domain" description="PucR C-terminal helix-turn-helix" evidence="2">
    <location>
        <begin position="330"/>
        <end position="388"/>
    </location>
</feature>
<keyword evidence="6" id="KW-1185">Reference proteome</keyword>
<dbReference type="PANTHER" id="PTHR33744">
    <property type="entry name" value="CARBOHYDRATE DIACID REGULATOR"/>
    <property type="match status" value="1"/>
</dbReference>
<dbReference type="Pfam" id="PF17853">
    <property type="entry name" value="GGDEF_2"/>
    <property type="match status" value="1"/>
</dbReference>
<dbReference type="EMBL" id="CP154795">
    <property type="protein sequence ID" value="XAN08151.1"/>
    <property type="molecule type" value="Genomic_DNA"/>
</dbReference>
<evidence type="ECO:0000259" key="3">
    <source>
        <dbReference type="Pfam" id="PF14361"/>
    </source>
</evidence>
<gene>
    <name evidence="5" type="ORF">AADG42_12840</name>
</gene>
<dbReference type="InterPro" id="IPR042070">
    <property type="entry name" value="PucR_C-HTH_sf"/>
</dbReference>
<evidence type="ECO:0000313" key="5">
    <source>
        <dbReference type="EMBL" id="XAN08151.1"/>
    </source>
</evidence>
<feature type="domain" description="CdaR GGDEF-like" evidence="4">
    <location>
        <begin position="175"/>
        <end position="277"/>
    </location>
</feature>
<protein>
    <submittedName>
        <fullName evidence="5">Helix-turn-helix domain-containing protein</fullName>
    </submittedName>
</protein>
<name>A0ABZ3FU93_9ACTN</name>
<dbReference type="Gene3D" id="1.10.10.2840">
    <property type="entry name" value="PucR C-terminal helix-turn-helix domain"/>
    <property type="match status" value="1"/>
</dbReference>
<reference evidence="5 6" key="1">
    <citation type="submission" date="2024-04" db="EMBL/GenBank/DDBJ databases">
        <title>Isolation of an actinomycete strain from pig manure.</title>
        <authorList>
            <person name="Gong T."/>
            <person name="Yu Z."/>
            <person name="An M."/>
            <person name="Wei C."/>
            <person name="Yang W."/>
            <person name="Liu L."/>
        </authorList>
    </citation>
    <scope>NUCLEOTIDE SEQUENCE [LARGE SCALE GENOMIC DNA]</scope>
    <source>
        <strain evidence="5 6">ZF39</strain>
    </source>
</reference>
<organism evidence="5 6">
    <name type="scientific">Ammonicoccus fulvus</name>
    <dbReference type="NCBI Taxonomy" id="3138240"/>
    <lineage>
        <taxon>Bacteria</taxon>
        <taxon>Bacillati</taxon>
        <taxon>Actinomycetota</taxon>
        <taxon>Actinomycetes</taxon>
        <taxon>Propionibacteriales</taxon>
        <taxon>Propionibacteriaceae</taxon>
        <taxon>Ammonicoccus</taxon>
    </lineage>
</organism>
<dbReference type="InterPro" id="IPR041522">
    <property type="entry name" value="CdaR_GGDEF"/>
</dbReference>
<dbReference type="InterPro" id="IPR025736">
    <property type="entry name" value="PucR_C-HTH_dom"/>
</dbReference>
<proteinExistence type="inferred from homology"/>
<dbReference type="RefSeq" id="WP_425309607.1">
    <property type="nucleotide sequence ID" value="NZ_CP154795.1"/>
</dbReference>
<comment type="similarity">
    <text evidence="1">Belongs to the CdaR family.</text>
</comment>
<evidence type="ECO:0000256" key="1">
    <source>
        <dbReference type="ARBA" id="ARBA00006754"/>
    </source>
</evidence>
<evidence type="ECO:0000313" key="6">
    <source>
        <dbReference type="Proteomes" id="UP001442841"/>
    </source>
</evidence>
<sequence>MTTDGARRADAELRAVVPAVAANLPSVVSRTIDRLVSELVGYRDLGSRDLATSVNGQFDYLLASISGTPARAGGMGPQKVGRQRAEQGVALHEVLEAYRITVAELWTEVQSAALANGTEARIVVGLAGDMFGRLEEVSRIAILAYQERAAELLVEREAERAATLEALFRGYLTGRDEIWRAAARLELPLEGRFVAVVGASTGGADPLPDVYAQLRARDLGSAWRMTPDLKVGVVSLQDASVDSVLEVLRPLAVGPVGVSTVFDSLAHASQGVYLARLMMAAIPNGKKGVRQLEKTPMLALLAASPDTARMMIHAVLGEVLALPVRTREPLLATLVEWLEARGSVADAAQALFCHPNTVRYRINRIEQILRTDLSDPVALADVSAAVQALKLFPPQDE</sequence>
<evidence type="ECO:0000259" key="4">
    <source>
        <dbReference type="Pfam" id="PF17853"/>
    </source>
</evidence>
<dbReference type="Proteomes" id="UP001442841">
    <property type="component" value="Chromosome"/>
</dbReference>
<feature type="domain" description="RsbT co-antagonist protein RsbRD N-terminal" evidence="3">
    <location>
        <begin position="25"/>
        <end position="160"/>
    </location>
</feature>
<dbReference type="Pfam" id="PF13556">
    <property type="entry name" value="HTH_30"/>
    <property type="match status" value="1"/>
</dbReference>